<dbReference type="Gene3D" id="3.90.700.10">
    <property type="entry name" value="Succinate dehydrogenase/fumarate reductase flavoprotein, catalytic domain"/>
    <property type="match status" value="1"/>
</dbReference>
<evidence type="ECO:0000256" key="6">
    <source>
        <dbReference type="ARBA" id="ARBA00022630"/>
    </source>
</evidence>
<dbReference type="SUPFAM" id="SSF56425">
    <property type="entry name" value="Succinate dehydrogenase/fumarate reductase flavoprotein, catalytic domain"/>
    <property type="match status" value="1"/>
</dbReference>
<comment type="cofactor">
    <cofactor evidence="1">
        <name>FAD</name>
        <dbReference type="ChEBI" id="CHEBI:57692"/>
    </cofactor>
</comment>
<dbReference type="AlphaFoldDB" id="A0A7J5B7W1"/>
<name>A0A7J5B7W1_9MICO</name>
<dbReference type="Proteomes" id="UP000433493">
    <property type="component" value="Unassembled WGS sequence"/>
</dbReference>
<dbReference type="InterPro" id="IPR003953">
    <property type="entry name" value="FAD-dep_OxRdtase_2_FAD-bd"/>
</dbReference>
<evidence type="ECO:0000256" key="8">
    <source>
        <dbReference type="ARBA" id="ARBA00022827"/>
    </source>
</evidence>
<dbReference type="OrthoDB" id="9805351at2"/>
<dbReference type="SUPFAM" id="SSF51905">
    <property type="entry name" value="FAD/NAD(P)-binding domain"/>
    <property type="match status" value="1"/>
</dbReference>
<dbReference type="InterPro" id="IPR005288">
    <property type="entry name" value="NadB"/>
</dbReference>
<evidence type="ECO:0000256" key="2">
    <source>
        <dbReference type="ARBA" id="ARBA00004950"/>
    </source>
</evidence>
<evidence type="ECO:0000256" key="5">
    <source>
        <dbReference type="ARBA" id="ARBA00021901"/>
    </source>
</evidence>
<dbReference type="GO" id="GO:0034628">
    <property type="term" value="P:'de novo' NAD+ biosynthetic process from L-aspartate"/>
    <property type="evidence" value="ECO:0007669"/>
    <property type="project" value="TreeGrafter"/>
</dbReference>
<sequence length="578" mass="60427">MTHKVLVVGSGIAGLTAARHAREAGHEVTLVTKLGLGDGCTVRAQGGIAGVVFPDDTVASHVADTIVAGAGHCDLDAVQVLCENGGDSVHELAAQGVVFDTDENGQWCRGLEGAHSIARIVHAGGDATGARIHEALVAAARREGVRMLEHRELRSLTVRDGRVTGASFARTDSFAEPGPSSVEPTTSSAEPVEAPVETYTADAVILATGGYGALYPFTTNPDSATGDGIVIAARAGAEVRDLEFMQFHPTVLAVGEPFLISEAVRGEGAKLIDKTGHAFMQDVHPQADLAPRDVVARAIAERSPLDTASGLLEDPDRSPSRSVATYRGVPLDTASGLLVERAPGVYLDTTHLSADFLQSRFPTIDAALKSRGLDWSRDPIPVRPGAHFAMGGIATDVWGRTTLPGLYAVGEVACTGVHGANRLASNSLLEGAVFGKRVVEAIGIDLPVDAAADSPLDTASGLLEEQPRSPSSGVAAYRGAPFTRTALQSLMWENVGLIRTTDGLTEAQTQITAWLQNEQPRTMQDQNLLELAALVTQSAIDRPESIGAHFLSDAAAPMPPTANINTAVSTQQTFAPTH</sequence>
<dbReference type="PRINTS" id="PR00368">
    <property type="entry name" value="FADPNR"/>
</dbReference>
<evidence type="ECO:0000256" key="7">
    <source>
        <dbReference type="ARBA" id="ARBA00022642"/>
    </source>
</evidence>
<comment type="caution">
    <text evidence="16">The sequence shown here is derived from an EMBL/GenBank/DDBJ whole genome shotgun (WGS) entry which is preliminary data.</text>
</comment>
<dbReference type="UniPathway" id="UPA00253">
    <property type="reaction ID" value="UER00326"/>
</dbReference>
<dbReference type="GO" id="GO:0008734">
    <property type="term" value="F:L-aspartate oxidase activity"/>
    <property type="evidence" value="ECO:0007669"/>
    <property type="project" value="UniProtKB-EC"/>
</dbReference>
<feature type="domain" description="FAD-dependent oxidoreductase 2 FAD-binding" evidence="14">
    <location>
        <begin position="5"/>
        <end position="428"/>
    </location>
</feature>
<dbReference type="Pfam" id="PF00890">
    <property type="entry name" value="FAD_binding_2"/>
    <property type="match status" value="1"/>
</dbReference>
<evidence type="ECO:0000313" key="17">
    <source>
        <dbReference type="Proteomes" id="UP000433493"/>
    </source>
</evidence>
<comment type="catalytic activity">
    <reaction evidence="12">
        <text>L-aspartate + O2 = iminosuccinate + H2O2</text>
        <dbReference type="Rhea" id="RHEA:25876"/>
        <dbReference type="ChEBI" id="CHEBI:15379"/>
        <dbReference type="ChEBI" id="CHEBI:16240"/>
        <dbReference type="ChEBI" id="CHEBI:29991"/>
        <dbReference type="ChEBI" id="CHEBI:77875"/>
        <dbReference type="EC" id="1.4.3.16"/>
    </reaction>
    <physiologicalReaction direction="left-to-right" evidence="12">
        <dbReference type="Rhea" id="RHEA:25877"/>
    </physiologicalReaction>
</comment>
<keyword evidence="17" id="KW-1185">Reference proteome</keyword>
<proteinExistence type="inferred from homology"/>
<dbReference type="RefSeq" id="WP_158053324.1">
    <property type="nucleotide sequence ID" value="NZ_WBKB01000011.1"/>
</dbReference>
<dbReference type="InterPro" id="IPR036188">
    <property type="entry name" value="FAD/NAD-bd_sf"/>
</dbReference>
<dbReference type="PANTHER" id="PTHR42716:SF2">
    <property type="entry name" value="L-ASPARTATE OXIDASE, CHLOROPLASTIC"/>
    <property type="match status" value="1"/>
</dbReference>
<dbReference type="EMBL" id="WBKB01000011">
    <property type="protein sequence ID" value="KAB1640979.1"/>
    <property type="molecule type" value="Genomic_DNA"/>
</dbReference>
<feature type="region of interest" description="Disordered" evidence="13">
    <location>
        <begin position="171"/>
        <end position="193"/>
    </location>
</feature>
<organism evidence="16 17">
    <name type="scientific">Gulosibacter chungangensis</name>
    <dbReference type="NCBI Taxonomy" id="979746"/>
    <lineage>
        <taxon>Bacteria</taxon>
        <taxon>Bacillati</taxon>
        <taxon>Actinomycetota</taxon>
        <taxon>Actinomycetes</taxon>
        <taxon>Micrococcales</taxon>
        <taxon>Microbacteriaceae</taxon>
        <taxon>Gulosibacter</taxon>
    </lineage>
</organism>
<reference evidence="16 17" key="1">
    <citation type="submission" date="2019-09" db="EMBL/GenBank/DDBJ databases">
        <title>Phylogeny of genus Pseudoclavibacter and closely related genus.</title>
        <authorList>
            <person name="Li Y."/>
        </authorList>
    </citation>
    <scope>NUCLEOTIDE SEQUENCE [LARGE SCALE GENOMIC DNA]</scope>
    <source>
        <strain evidence="16 17">KCTC 13959</strain>
    </source>
</reference>
<evidence type="ECO:0000256" key="9">
    <source>
        <dbReference type="ARBA" id="ARBA00023002"/>
    </source>
</evidence>
<comment type="pathway">
    <text evidence="2">Cofactor biosynthesis; NAD(+) biosynthesis; iminoaspartate from L-aspartate (oxidase route): step 1/1.</text>
</comment>
<evidence type="ECO:0000256" key="4">
    <source>
        <dbReference type="ARBA" id="ARBA00012173"/>
    </source>
</evidence>
<evidence type="ECO:0000256" key="10">
    <source>
        <dbReference type="ARBA" id="ARBA00029426"/>
    </source>
</evidence>
<comment type="similarity">
    <text evidence="3">Belongs to the FAD-dependent oxidoreductase 2 family. NadB subfamily.</text>
</comment>
<keyword evidence="9" id="KW-0560">Oxidoreductase</keyword>
<evidence type="ECO:0000313" key="16">
    <source>
        <dbReference type="EMBL" id="KAB1640979.1"/>
    </source>
</evidence>
<dbReference type="GO" id="GO:0033765">
    <property type="term" value="F:steroid dehydrogenase activity, acting on the CH-CH group of donors"/>
    <property type="evidence" value="ECO:0007669"/>
    <property type="project" value="UniProtKB-ARBA"/>
</dbReference>
<accession>A0A7J5B7W1</accession>
<evidence type="ECO:0000256" key="3">
    <source>
        <dbReference type="ARBA" id="ARBA00008562"/>
    </source>
</evidence>
<dbReference type="InterPro" id="IPR037099">
    <property type="entry name" value="Fum_R/Succ_DH_flav-like_C_sf"/>
</dbReference>
<keyword evidence="8" id="KW-0274">FAD</keyword>
<dbReference type="InterPro" id="IPR027477">
    <property type="entry name" value="Succ_DH/fumarate_Rdtase_cat_sf"/>
</dbReference>
<keyword evidence="7" id="KW-0662">Pyridine nucleotide biosynthesis</keyword>
<feature type="domain" description="Fumarate reductase/succinate dehydrogenase flavoprotein-like C-terminal" evidence="15">
    <location>
        <begin position="484"/>
        <end position="553"/>
    </location>
</feature>
<evidence type="ECO:0000256" key="1">
    <source>
        <dbReference type="ARBA" id="ARBA00001974"/>
    </source>
</evidence>
<dbReference type="Pfam" id="PF02910">
    <property type="entry name" value="Succ_DH_flav_C"/>
    <property type="match status" value="1"/>
</dbReference>
<dbReference type="Gene3D" id="3.50.50.60">
    <property type="entry name" value="FAD/NAD(P)-binding domain"/>
    <property type="match status" value="1"/>
</dbReference>
<dbReference type="EC" id="1.4.3.16" evidence="4"/>
<dbReference type="InterPro" id="IPR015939">
    <property type="entry name" value="Fum_Rdtase/Succ_DH_flav-like_C"/>
</dbReference>
<dbReference type="Gene3D" id="1.20.58.100">
    <property type="entry name" value="Fumarate reductase/succinate dehydrogenase flavoprotein-like, C-terminal domain"/>
    <property type="match status" value="1"/>
</dbReference>
<comment type="function">
    <text evidence="10">Catalyzes the oxidation of L-aspartate to iminoaspartate, the first step in the de novo biosynthesis of NAD(+).</text>
</comment>
<dbReference type="SUPFAM" id="SSF46977">
    <property type="entry name" value="Succinate dehydrogenase/fumarate reductase flavoprotein C-terminal domain"/>
    <property type="match status" value="1"/>
</dbReference>
<evidence type="ECO:0000259" key="15">
    <source>
        <dbReference type="Pfam" id="PF02910"/>
    </source>
</evidence>
<evidence type="ECO:0000259" key="14">
    <source>
        <dbReference type="Pfam" id="PF00890"/>
    </source>
</evidence>
<keyword evidence="6" id="KW-0285">Flavoprotein</keyword>
<evidence type="ECO:0000256" key="11">
    <source>
        <dbReference type="ARBA" id="ARBA00030386"/>
    </source>
</evidence>
<gene>
    <name evidence="16" type="ORF">F8O05_13780</name>
</gene>
<evidence type="ECO:0000256" key="12">
    <source>
        <dbReference type="ARBA" id="ARBA00048305"/>
    </source>
</evidence>
<evidence type="ECO:0000256" key="13">
    <source>
        <dbReference type="SAM" id="MobiDB-lite"/>
    </source>
</evidence>
<dbReference type="PANTHER" id="PTHR42716">
    <property type="entry name" value="L-ASPARTATE OXIDASE"/>
    <property type="match status" value="1"/>
</dbReference>
<protein>
    <recommendedName>
        <fullName evidence="5">L-aspartate oxidase</fullName>
        <ecNumber evidence="4">1.4.3.16</ecNumber>
    </recommendedName>
    <alternativeName>
        <fullName evidence="11">Quinolinate synthase B</fullName>
    </alternativeName>
</protein>